<geneLocation type="plasmid" evidence="10">
    <name>unnamed3</name>
</geneLocation>
<accession>A0AA44IX75</accession>
<feature type="compositionally biased region" description="Basic and acidic residues" evidence="8">
    <location>
        <begin position="384"/>
        <end position="395"/>
    </location>
</feature>
<dbReference type="GO" id="GO:0005524">
    <property type="term" value="F:ATP binding"/>
    <property type="evidence" value="ECO:0007669"/>
    <property type="project" value="UniProtKB-KW"/>
</dbReference>
<name>A0AA44IX75_9HYPH</name>
<dbReference type="SUPFAM" id="SSF140931">
    <property type="entry name" value="Fic-like"/>
    <property type="match status" value="1"/>
</dbReference>
<evidence type="ECO:0000256" key="7">
    <source>
        <dbReference type="ARBA" id="ARBA00048696"/>
    </source>
</evidence>
<feature type="domain" description="Fido" evidence="9">
    <location>
        <begin position="58"/>
        <end position="209"/>
    </location>
</feature>
<evidence type="ECO:0000313" key="11">
    <source>
        <dbReference type="Proteomes" id="UP001155820"/>
    </source>
</evidence>
<sequence>MSNDPFCYPNPSGKPDGERVLRNRFGITSGKELRQEEYRATAFRIAEIREGDGPKGKFDADHLKAIHHHIFQDVYEWAGHTRAETPIVDGQRMPPIGSLSKAGTSFLPGQKIDMGLADAFKELRDLKKLDGIRADDFAKMAGKVLGDLNYVHPFREGNGRTQETFIAELGRELGHDVQFDVVSKARMIEGSKEAIRDADSRALAHAVLDAVDTNRQGAIRAAFGMLREYGEDPMEHDVRTALPGDRVAGHLVGHDELTIKIAAENFIVVADRRDFSHKLEDEMEVDFVATSDFSGHAKARAYLEGSRTELMNDPELRKAVSLENYVAEKTAKQYPNDKDAIDQAVTVAREKIAGMIANGIEIPSPTLQRNREIDRPSADSAPPDSDRSSDHRRER</sequence>
<evidence type="ECO:0000256" key="3">
    <source>
        <dbReference type="ARBA" id="ARBA00022741"/>
    </source>
</evidence>
<keyword evidence="11" id="KW-1185">Reference proteome</keyword>
<dbReference type="AlphaFoldDB" id="A0AA44IX75"/>
<evidence type="ECO:0000256" key="5">
    <source>
        <dbReference type="ARBA" id="ARBA00034531"/>
    </source>
</evidence>
<keyword evidence="3" id="KW-0547">Nucleotide-binding</keyword>
<keyword evidence="10" id="KW-0614">Plasmid</keyword>
<evidence type="ECO:0000259" key="9">
    <source>
        <dbReference type="PROSITE" id="PS51459"/>
    </source>
</evidence>
<evidence type="ECO:0000256" key="4">
    <source>
        <dbReference type="ARBA" id="ARBA00022840"/>
    </source>
</evidence>
<dbReference type="InterPro" id="IPR003812">
    <property type="entry name" value="Fido"/>
</dbReference>
<dbReference type="GO" id="GO:0051302">
    <property type="term" value="P:regulation of cell division"/>
    <property type="evidence" value="ECO:0007669"/>
    <property type="project" value="TreeGrafter"/>
</dbReference>
<dbReference type="EC" id="2.7.7.108" evidence="5"/>
<dbReference type="EMBL" id="JABRWM010000003">
    <property type="protein sequence ID" value="NRF18052.1"/>
    <property type="molecule type" value="Genomic_DNA"/>
</dbReference>
<comment type="catalytic activity">
    <reaction evidence="6">
        <text>L-threonyl-[protein] + ATP = 3-O-(5'-adenylyl)-L-threonyl-[protein] + diphosphate</text>
        <dbReference type="Rhea" id="RHEA:54292"/>
        <dbReference type="Rhea" id="RHEA-COMP:11060"/>
        <dbReference type="Rhea" id="RHEA-COMP:13847"/>
        <dbReference type="ChEBI" id="CHEBI:30013"/>
        <dbReference type="ChEBI" id="CHEBI:30616"/>
        <dbReference type="ChEBI" id="CHEBI:33019"/>
        <dbReference type="ChEBI" id="CHEBI:138113"/>
        <dbReference type="EC" id="2.7.7.108"/>
    </reaction>
</comment>
<keyword evidence="1" id="KW-0808">Transferase</keyword>
<keyword evidence="4" id="KW-0067">ATP-binding</keyword>
<dbReference type="PANTHER" id="PTHR39560:SF1">
    <property type="entry name" value="PROTEIN ADENYLYLTRANSFERASE FIC-RELATED"/>
    <property type="match status" value="1"/>
</dbReference>
<reference evidence="10" key="1">
    <citation type="submission" date="2019-07" db="EMBL/GenBank/DDBJ databases">
        <title>FDA dAtabase for Regulatory Grade micrObial Sequences (FDA-ARGOS): Supporting development and validation of Infectious Disease Dx tests.</title>
        <authorList>
            <person name="Bachman M."/>
            <person name="Young C."/>
            <person name="Tallon L."/>
            <person name="Sadzewicz L."/>
            <person name="Vavikolanu K."/>
            <person name="Mehta A."/>
            <person name="Aluvathingal J."/>
            <person name="Nadendla S."/>
            <person name="Nandy P."/>
            <person name="Geyer C."/>
            <person name="Yan Y."/>
            <person name="Sichtig H."/>
        </authorList>
    </citation>
    <scope>NUCLEOTIDE SEQUENCE</scope>
    <source>
        <strain evidence="10">FDAARGOS_618</strain>
        <plasmid evidence="10">unnamed3</plasmid>
    </source>
</reference>
<feature type="region of interest" description="Disordered" evidence="8">
    <location>
        <begin position="363"/>
        <end position="395"/>
    </location>
</feature>
<comment type="caution">
    <text evidence="10">The sequence shown here is derived from an EMBL/GenBank/DDBJ whole genome shotgun (WGS) entry which is preliminary data.</text>
</comment>
<dbReference type="PANTHER" id="PTHR39560">
    <property type="entry name" value="PROTEIN ADENYLYLTRANSFERASE FIC-RELATED"/>
    <property type="match status" value="1"/>
</dbReference>
<dbReference type="PROSITE" id="PS51459">
    <property type="entry name" value="FIDO"/>
    <property type="match status" value="1"/>
</dbReference>
<gene>
    <name evidence="10" type="ORF">FOB26_02660</name>
</gene>
<dbReference type="Pfam" id="PF02661">
    <property type="entry name" value="Fic"/>
    <property type="match status" value="1"/>
</dbReference>
<keyword evidence="2" id="KW-0548">Nucleotidyltransferase</keyword>
<evidence type="ECO:0000256" key="2">
    <source>
        <dbReference type="ARBA" id="ARBA00022695"/>
    </source>
</evidence>
<protein>
    <recommendedName>
        <fullName evidence="5">protein adenylyltransferase</fullName>
        <ecNumber evidence="5">2.7.7.108</ecNumber>
    </recommendedName>
</protein>
<evidence type="ECO:0000256" key="6">
    <source>
        <dbReference type="ARBA" id="ARBA00047939"/>
    </source>
</evidence>
<evidence type="ECO:0000256" key="1">
    <source>
        <dbReference type="ARBA" id="ARBA00022679"/>
    </source>
</evidence>
<evidence type="ECO:0000256" key="8">
    <source>
        <dbReference type="SAM" id="MobiDB-lite"/>
    </source>
</evidence>
<dbReference type="GO" id="GO:0070733">
    <property type="term" value="F:AMPylase activity"/>
    <property type="evidence" value="ECO:0007669"/>
    <property type="project" value="UniProtKB-EC"/>
</dbReference>
<dbReference type="InterPro" id="IPR036597">
    <property type="entry name" value="Fido-like_dom_sf"/>
</dbReference>
<proteinExistence type="predicted"/>
<organism evidence="10 11">
    <name type="scientific">Agrobacterium pusense</name>
    <dbReference type="NCBI Taxonomy" id="648995"/>
    <lineage>
        <taxon>Bacteria</taxon>
        <taxon>Pseudomonadati</taxon>
        <taxon>Pseudomonadota</taxon>
        <taxon>Alphaproteobacteria</taxon>
        <taxon>Hyphomicrobiales</taxon>
        <taxon>Rhizobiaceae</taxon>
        <taxon>Rhizobium/Agrobacterium group</taxon>
        <taxon>Agrobacterium</taxon>
    </lineage>
</organism>
<evidence type="ECO:0000313" key="10">
    <source>
        <dbReference type="EMBL" id="NRF18052.1"/>
    </source>
</evidence>
<comment type="catalytic activity">
    <reaction evidence="7">
        <text>L-tyrosyl-[protein] + ATP = O-(5'-adenylyl)-L-tyrosyl-[protein] + diphosphate</text>
        <dbReference type="Rhea" id="RHEA:54288"/>
        <dbReference type="Rhea" id="RHEA-COMP:10136"/>
        <dbReference type="Rhea" id="RHEA-COMP:13846"/>
        <dbReference type="ChEBI" id="CHEBI:30616"/>
        <dbReference type="ChEBI" id="CHEBI:33019"/>
        <dbReference type="ChEBI" id="CHEBI:46858"/>
        <dbReference type="ChEBI" id="CHEBI:83624"/>
        <dbReference type="EC" id="2.7.7.108"/>
    </reaction>
</comment>
<dbReference type="Proteomes" id="UP001155820">
    <property type="component" value="Unassembled WGS sequence"/>
</dbReference>
<dbReference type="RefSeq" id="WP_172873384.1">
    <property type="nucleotide sequence ID" value="NZ_JABRWL010000004.1"/>
</dbReference>
<dbReference type="Gene3D" id="1.10.3290.10">
    <property type="entry name" value="Fido-like domain"/>
    <property type="match status" value="1"/>
</dbReference>